<reference key="1">
    <citation type="journal article" date="2011" name="Mol. Biol. Evol.">
        <title>Unity in variety -- the pan-genome of the Chlamydiae.</title>
        <authorList>
            <person name="Collingro A."/>
            <person name="Tischler P."/>
            <person name="Weinmaier T."/>
            <person name="Penz T."/>
            <person name="Heinz E."/>
            <person name="Brunham R.C."/>
            <person name="Read T.D."/>
            <person name="Bavoil P.M."/>
            <person name="Sachse K."/>
            <person name="Kahane S."/>
            <person name="Friedman M.G."/>
            <person name="Rattei T."/>
            <person name="Myers G.S.A."/>
            <person name="Horn M."/>
        </authorList>
    </citation>
    <scope>NUCLEOTIDE SEQUENCE</scope>
    <source>
        <strain>Z</strain>
    </source>
</reference>
<evidence type="ECO:0000256" key="2">
    <source>
        <dbReference type="ARBA" id="ARBA00022723"/>
    </source>
</evidence>
<keyword evidence="12" id="KW-1185">Reference proteome</keyword>
<dbReference type="GO" id="GO:0003924">
    <property type="term" value="F:GTPase activity"/>
    <property type="evidence" value="ECO:0007669"/>
    <property type="project" value="UniProtKB-UniRule"/>
</dbReference>
<comment type="subunit">
    <text evidence="6">Monomer. Associates with the 50S ribosomal subunit.</text>
</comment>
<dbReference type="PIRSF" id="PIRSF006809">
    <property type="entry name" value="GTP-binding_hflX_prd"/>
    <property type="match status" value="1"/>
</dbReference>
<dbReference type="InterPro" id="IPR030394">
    <property type="entry name" value="G_HFLX_dom"/>
</dbReference>
<feature type="binding site" evidence="8">
    <location>
        <position position="246"/>
    </location>
    <ligand>
        <name>Mg(2+)</name>
        <dbReference type="ChEBI" id="CHEBI:18420"/>
    </ligand>
</feature>
<gene>
    <name evidence="6 11" type="primary">hflX</name>
    <name evidence="11" type="ordered locus">SNE_A07090</name>
</gene>
<reference evidence="11 12" key="2">
    <citation type="journal article" date="2011" name="Mol. Biol. Evol.">
        <title>Unity in variety--the pan-genome of the Chlamydiae.</title>
        <authorList>
            <person name="Collingro A."/>
            <person name="Tischler P."/>
            <person name="Weinmaier T."/>
            <person name="Penz T."/>
            <person name="Heinz E."/>
            <person name="Brunham R.C."/>
            <person name="Read T.D."/>
            <person name="Bavoil P.M."/>
            <person name="Sachse K."/>
            <person name="Kahane S."/>
            <person name="Friedman M.G."/>
            <person name="Rattei T."/>
            <person name="Myers G.S."/>
            <person name="Horn M."/>
        </authorList>
    </citation>
    <scope>NUCLEOTIDE SEQUENCE [LARGE SCALE GENOMIC DNA]</scope>
    <source>
        <strain evidence="12">ATCC VR-1471 / Z</strain>
    </source>
</reference>
<keyword evidence="1 6" id="KW-0963">Cytoplasm</keyword>
<dbReference type="Gene3D" id="6.10.250.2860">
    <property type="match status" value="1"/>
</dbReference>
<evidence type="ECO:0000256" key="8">
    <source>
        <dbReference type="PIRSR" id="PIRSR006809-2"/>
    </source>
</evidence>
<dbReference type="GO" id="GO:0005737">
    <property type="term" value="C:cytoplasm"/>
    <property type="evidence" value="ECO:0007669"/>
    <property type="project" value="UniProtKB-SubCell"/>
</dbReference>
<evidence type="ECO:0000313" key="12">
    <source>
        <dbReference type="Proteomes" id="UP000000496"/>
    </source>
</evidence>
<dbReference type="STRING" id="331113.SNE_A07090"/>
<dbReference type="RefSeq" id="WP_013943053.1">
    <property type="nucleotide sequence ID" value="NC_015713.1"/>
</dbReference>
<feature type="binding site" evidence="7">
    <location>
        <begin position="266"/>
        <end position="269"/>
    </location>
    <ligand>
        <name>GTP</name>
        <dbReference type="ChEBI" id="CHEBI:37565"/>
    </ligand>
</feature>
<dbReference type="PRINTS" id="PR00326">
    <property type="entry name" value="GTP1OBG"/>
</dbReference>
<dbReference type="Gene3D" id="3.40.50.11060">
    <property type="entry name" value="GTPase HflX, N-terminal domain"/>
    <property type="match status" value="1"/>
</dbReference>
<dbReference type="SUPFAM" id="SSF52540">
    <property type="entry name" value="P-loop containing nucleoside triphosphate hydrolases"/>
    <property type="match status" value="1"/>
</dbReference>
<dbReference type="AlphaFoldDB" id="F8L771"/>
<keyword evidence="5 6" id="KW-0342">GTP-binding</keyword>
<keyword evidence="3 6" id="KW-0547">Nucleotide-binding</keyword>
<evidence type="ECO:0000313" key="11">
    <source>
        <dbReference type="EMBL" id="CCB88586.1"/>
    </source>
</evidence>
<dbReference type="NCBIfam" id="TIGR03156">
    <property type="entry name" value="GTP_HflX"/>
    <property type="match status" value="1"/>
</dbReference>
<feature type="binding site" evidence="7">
    <location>
        <begin position="357"/>
        <end position="359"/>
    </location>
    <ligand>
        <name>GTP</name>
        <dbReference type="ChEBI" id="CHEBI:37565"/>
    </ligand>
</feature>
<comment type="cofactor">
    <cofactor evidence="8">
        <name>Mg(2+)</name>
        <dbReference type="ChEBI" id="CHEBI:18420"/>
    </cofactor>
</comment>
<evidence type="ECO:0000256" key="3">
    <source>
        <dbReference type="ARBA" id="ARBA00022741"/>
    </source>
</evidence>
<dbReference type="Pfam" id="PF13167">
    <property type="entry name" value="GTP-bdg_N"/>
    <property type="match status" value="1"/>
</dbReference>
<dbReference type="NCBIfam" id="TIGR00231">
    <property type="entry name" value="small_GTP"/>
    <property type="match status" value="1"/>
</dbReference>
<dbReference type="InterPro" id="IPR042108">
    <property type="entry name" value="GTPase_HflX_N_sf"/>
</dbReference>
<comment type="function">
    <text evidence="6">GTPase that associates with the 50S ribosomal subunit and may have a role during protein synthesis or ribosome biogenesis.</text>
</comment>
<dbReference type="EMBL" id="FR872582">
    <property type="protein sequence ID" value="CCB88586.1"/>
    <property type="molecule type" value="Genomic_DNA"/>
</dbReference>
<evidence type="ECO:0000259" key="10">
    <source>
        <dbReference type="PROSITE" id="PS51705"/>
    </source>
</evidence>
<dbReference type="KEGG" id="sng:SNE_A07090"/>
<evidence type="ECO:0000256" key="7">
    <source>
        <dbReference type="PIRSR" id="PIRSR006809-1"/>
    </source>
</evidence>
<dbReference type="PANTHER" id="PTHR10229:SF0">
    <property type="entry name" value="GTP-BINDING PROTEIN 6-RELATED"/>
    <property type="match status" value="1"/>
</dbReference>
<accession>F8L771</accession>
<feature type="domain" description="Hflx-type G" evidence="10">
    <location>
        <begin position="213"/>
        <end position="379"/>
    </location>
</feature>
<comment type="similarity">
    <text evidence="6">Belongs to the TRAFAC class OBG-HflX-like GTPase superfamily. HflX GTPase family.</text>
</comment>
<evidence type="ECO:0000256" key="6">
    <source>
        <dbReference type="HAMAP-Rule" id="MF_00900"/>
    </source>
</evidence>
<dbReference type="HOGENOM" id="CLU_019597_1_0_0"/>
<dbReference type="PANTHER" id="PTHR10229">
    <property type="entry name" value="GTP-BINDING PROTEIN HFLX"/>
    <property type="match status" value="1"/>
</dbReference>
<dbReference type="InterPro" id="IPR027417">
    <property type="entry name" value="P-loop_NTPase"/>
</dbReference>
<keyword evidence="4 8" id="KW-0460">Magnesium</keyword>
<dbReference type="GO" id="GO:0043022">
    <property type="term" value="F:ribosome binding"/>
    <property type="evidence" value="ECO:0007669"/>
    <property type="project" value="TreeGrafter"/>
</dbReference>
<feature type="binding site" evidence="7">
    <location>
        <begin position="219"/>
        <end position="226"/>
    </location>
    <ligand>
        <name>GTP</name>
        <dbReference type="ChEBI" id="CHEBI:37565"/>
    </ligand>
</feature>
<keyword evidence="9" id="KW-0175">Coiled coil</keyword>
<proteinExistence type="inferred from homology"/>
<dbReference type="InterPro" id="IPR005225">
    <property type="entry name" value="Small_GTP-bd"/>
</dbReference>
<evidence type="ECO:0000256" key="9">
    <source>
        <dbReference type="SAM" id="Coils"/>
    </source>
</evidence>
<dbReference type="FunFam" id="3.40.50.11060:FF:000001">
    <property type="entry name" value="GTPase HflX"/>
    <property type="match status" value="1"/>
</dbReference>
<dbReference type="CDD" id="cd01878">
    <property type="entry name" value="HflX"/>
    <property type="match status" value="1"/>
</dbReference>
<evidence type="ECO:0000256" key="5">
    <source>
        <dbReference type="ARBA" id="ARBA00023134"/>
    </source>
</evidence>
<feature type="binding site" evidence="7">
    <location>
        <begin position="244"/>
        <end position="248"/>
    </location>
    <ligand>
        <name>GTP</name>
        <dbReference type="ChEBI" id="CHEBI:37565"/>
    </ligand>
</feature>
<dbReference type="InterPro" id="IPR025121">
    <property type="entry name" value="GTPase_HflX_N"/>
</dbReference>
<sequence>MVDEKRLYEDVRYEISDLNTALLIGCYTKSSDLMLCKEHIDELESLADTYGFEVVSKNPCPLRKIEASTYIGKGKIEELQAAADESKADVVIFDDEISPNQQRNLEKIFKRPVIDRTELILEIFSQRAQTREAKLQVELAKSHYQLPRLKRLWTHLSRQVASGKGFLKGAGERQIELDRRMVRDRISRLKNEIEEVRHQRDVQRHARIRSGVPTFAIIGYTNVGKSTLLHALTQAEVLIEDKLFATLDTTTRKFTLPNHQEILLIDTVGFIRKIPHTLVAAFKSTLEEAMYTDILLHLVDINHPLAEEHAESTYEVLKELGAEGKPMITVLNKIDAIENKGIIGRFKLKYPRVVGISALKELGFDDLMRTMMDTIKDLRTVLKLRIPQKEYALVSRLLNEGRLIHQEYEENDILIEIEIPKHLLHKVEPYIIVES</sequence>
<dbReference type="HAMAP" id="MF_00900">
    <property type="entry name" value="GTPase_HflX"/>
    <property type="match status" value="1"/>
</dbReference>
<feature type="coiled-coil region" evidence="9">
    <location>
        <begin position="179"/>
        <end position="206"/>
    </location>
</feature>
<dbReference type="Proteomes" id="UP000000496">
    <property type="component" value="Chromosome gsn.131"/>
</dbReference>
<evidence type="ECO:0000256" key="1">
    <source>
        <dbReference type="ARBA" id="ARBA00022490"/>
    </source>
</evidence>
<protein>
    <recommendedName>
        <fullName evidence="6">GTPase HflX</fullName>
    </recommendedName>
    <alternativeName>
        <fullName evidence="6">GTP-binding protein HflX</fullName>
    </alternativeName>
</protein>
<dbReference type="Pfam" id="PF01926">
    <property type="entry name" value="MMR_HSR1"/>
    <property type="match status" value="1"/>
</dbReference>
<dbReference type="InterPro" id="IPR016496">
    <property type="entry name" value="GTPase_HflX"/>
</dbReference>
<organism evidence="11 12">
    <name type="scientific">Simkania negevensis (strain ATCC VR-1471 / DSM 27360 / Z)</name>
    <dbReference type="NCBI Taxonomy" id="331113"/>
    <lineage>
        <taxon>Bacteria</taxon>
        <taxon>Pseudomonadati</taxon>
        <taxon>Chlamydiota</taxon>
        <taxon>Chlamydiia</taxon>
        <taxon>Parachlamydiales</taxon>
        <taxon>Simkaniaceae</taxon>
        <taxon>Simkania</taxon>
    </lineage>
</organism>
<feature type="binding site" evidence="7">
    <location>
        <begin position="332"/>
        <end position="335"/>
    </location>
    <ligand>
        <name>GTP</name>
        <dbReference type="ChEBI" id="CHEBI:37565"/>
    </ligand>
</feature>
<dbReference type="InterPro" id="IPR032305">
    <property type="entry name" value="GTP-bd_M"/>
</dbReference>
<dbReference type="Pfam" id="PF16360">
    <property type="entry name" value="GTP-bdg_M"/>
    <property type="match status" value="1"/>
</dbReference>
<keyword evidence="2 8" id="KW-0479">Metal-binding</keyword>
<dbReference type="eggNOG" id="COG2262">
    <property type="taxonomic scope" value="Bacteria"/>
</dbReference>
<dbReference type="PROSITE" id="PS51705">
    <property type="entry name" value="G_HFLX"/>
    <property type="match status" value="1"/>
</dbReference>
<dbReference type="OrthoDB" id="9812272at2"/>
<evidence type="ECO:0000256" key="4">
    <source>
        <dbReference type="ARBA" id="ARBA00022842"/>
    </source>
</evidence>
<name>F8L771_SIMNZ</name>
<dbReference type="GO" id="GO:0005525">
    <property type="term" value="F:GTP binding"/>
    <property type="evidence" value="ECO:0007669"/>
    <property type="project" value="UniProtKB-UniRule"/>
</dbReference>
<comment type="subcellular location">
    <subcellularLocation>
        <location evidence="6">Cytoplasm</location>
    </subcellularLocation>
    <text evidence="6">May associate with membranes.</text>
</comment>
<dbReference type="GO" id="GO:0046872">
    <property type="term" value="F:metal ion binding"/>
    <property type="evidence" value="ECO:0007669"/>
    <property type="project" value="UniProtKB-KW"/>
</dbReference>
<feature type="binding site" evidence="8">
    <location>
        <position position="226"/>
    </location>
    <ligand>
        <name>Mg(2+)</name>
        <dbReference type="ChEBI" id="CHEBI:18420"/>
    </ligand>
</feature>
<dbReference type="InterPro" id="IPR006073">
    <property type="entry name" value="GTP-bd"/>
</dbReference>
<dbReference type="Gene3D" id="3.40.50.300">
    <property type="entry name" value="P-loop containing nucleotide triphosphate hydrolases"/>
    <property type="match status" value="1"/>
</dbReference>